<feature type="domain" description="Lysine-specific metallo-endopeptidase" evidence="9">
    <location>
        <begin position="139"/>
        <end position="254"/>
    </location>
</feature>
<reference evidence="11" key="1">
    <citation type="journal article" date="2013" name="New Phytol.">
        <title>Comparative genomic and transcriptomic analyses reveal the hemibiotrophic stage shift of Colletotrichum fungi.</title>
        <authorList>
            <person name="Gan P."/>
            <person name="Ikeda K."/>
            <person name="Irieda H."/>
            <person name="Narusaka M."/>
            <person name="O'Connell R.J."/>
            <person name="Narusaka Y."/>
            <person name="Takano Y."/>
            <person name="Kubo Y."/>
            <person name="Shirasu K."/>
        </authorList>
    </citation>
    <scope>NUCLEOTIDE SEQUENCE [LARGE SCALE GENOMIC DNA]</scope>
    <source>
        <strain evidence="11">104-T / ATCC 96160 / CBS 514.97 / LARS 414 / MAFF 240422</strain>
    </source>
</reference>
<evidence type="ECO:0000259" key="9">
    <source>
        <dbReference type="Pfam" id="PF14521"/>
    </source>
</evidence>
<dbReference type="Gene3D" id="3.40.390.10">
    <property type="entry name" value="Collagenase (Catalytic Domain)"/>
    <property type="match status" value="1"/>
</dbReference>
<protein>
    <recommendedName>
        <fullName evidence="9">Lysine-specific metallo-endopeptidase domain-containing protein</fullName>
    </recommendedName>
</protein>
<dbReference type="OrthoDB" id="4811013at2759"/>
<evidence type="ECO:0000256" key="1">
    <source>
        <dbReference type="ARBA" id="ARBA00001947"/>
    </source>
</evidence>
<gene>
    <name evidence="10" type="ORF">Cob_v002526</name>
</gene>
<evidence type="ECO:0000256" key="6">
    <source>
        <dbReference type="ARBA" id="ARBA00022833"/>
    </source>
</evidence>
<evidence type="ECO:0000313" key="11">
    <source>
        <dbReference type="Proteomes" id="UP000014480"/>
    </source>
</evidence>
<evidence type="ECO:0000256" key="5">
    <source>
        <dbReference type="ARBA" id="ARBA00022801"/>
    </source>
</evidence>
<sequence length="287" mass="31734">MPAPGKVVHFLLTSLVLATALALPSDTPDSLPAKLRQRGDAKRVVVVGGNIGRNNIYHCSADQVETIESAVQNMRRLAANAYNFLLEDNSHTTAAYIAWFGEKHATEGWAIAIRRNIYDGIWSVGSKVDAYVASLDAVDDAIVRGCATPETEPECSQTETEITHALAYKPDGFMKLCTSYFSLSSDYSRAYNLWGSERREHETLGRALLHEMTHMSVVVGSKWITGDPGYGPDESLGLPDDKKIDNADSFKLFTLEIEANPVNSKRQVDMKLREKKDTIAKRLLRGD</sequence>
<dbReference type="Pfam" id="PF14521">
    <property type="entry name" value="Aspzincin_M35"/>
    <property type="match status" value="1"/>
</dbReference>
<evidence type="ECO:0000256" key="7">
    <source>
        <dbReference type="ARBA" id="ARBA00023049"/>
    </source>
</evidence>
<dbReference type="Proteomes" id="UP000014480">
    <property type="component" value="Unassembled WGS sequence"/>
</dbReference>
<dbReference type="InterPro" id="IPR024079">
    <property type="entry name" value="MetalloPept_cat_dom_sf"/>
</dbReference>
<organism evidence="10 11">
    <name type="scientific">Colletotrichum orbiculare (strain 104-T / ATCC 96160 / CBS 514.97 / LARS 414 / MAFF 240422)</name>
    <name type="common">Cucumber anthracnose fungus</name>
    <name type="synonym">Colletotrichum lagenarium</name>
    <dbReference type="NCBI Taxonomy" id="1213857"/>
    <lineage>
        <taxon>Eukaryota</taxon>
        <taxon>Fungi</taxon>
        <taxon>Dikarya</taxon>
        <taxon>Ascomycota</taxon>
        <taxon>Pezizomycotina</taxon>
        <taxon>Sordariomycetes</taxon>
        <taxon>Hypocreomycetidae</taxon>
        <taxon>Glomerellales</taxon>
        <taxon>Glomerellaceae</taxon>
        <taxon>Colletotrichum</taxon>
        <taxon>Colletotrichum orbiculare species complex</taxon>
    </lineage>
</organism>
<keyword evidence="8" id="KW-0732">Signal</keyword>
<accession>A0A484G348</accession>
<dbReference type="GO" id="GO:0046872">
    <property type="term" value="F:metal ion binding"/>
    <property type="evidence" value="ECO:0007669"/>
    <property type="project" value="UniProtKB-KW"/>
</dbReference>
<evidence type="ECO:0000256" key="3">
    <source>
        <dbReference type="ARBA" id="ARBA00022670"/>
    </source>
</evidence>
<evidence type="ECO:0000256" key="8">
    <source>
        <dbReference type="SAM" id="SignalP"/>
    </source>
</evidence>
<feature type="chain" id="PRO_5019715431" description="Lysine-specific metallo-endopeptidase domain-containing protein" evidence="8">
    <location>
        <begin position="23"/>
        <end position="287"/>
    </location>
</feature>
<keyword evidence="11" id="KW-1185">Reference proteome</keyword>
<keyword evidence="7" id="KW-0482">Metalloprotease</keyword>
<dbReference type="InterPro" id="IPR029463">
    <property type="entry name" value="Lys_MEP"/>
</dbReference>
<name>A0A484G348_COLOR</name>
<comment type="caution">
    <text evidence="10">The sequence shown here is derived from an EMBL/GenBank/DDBJ whole genome shotgun (WGS) entry which is preliminary data.</text>
</comment>
<evidence type="ECO:0000313" key="10">
    <source>
        <dbReference type="EMBL" id="TDZ24866.1"/>
    </source>
</evidence>
<keyword evidence="6" id="KW-0862">Zinc</keyword>
<dbReference type="PANTHER" id="PTHR37016:SF3">
    <property type="entry name" value="NEUTRAL PROTEASE 2-RELATED"/>
    <property type="match status" value="1"/>
</dbReference>
<evidence type="ECO:0000256" key="2">
    <source>
        <dbReference type="ARBA" id="ARBA00010279"/>
    </source>
</evidence>
<dbReference type="GO" id="GO:0004222">
    <property type="term" value="F:metalloendopeptidase activity"/>
    <property type="evidence" value="ECO:0007669"/>
    <property type="project" value="InterPro"/>
</dbReference>
<feature type="signal peptide" evidence="8">
    <location>
        <begin position="1"/>
        <end position="22"/>
    </location>
</feature>
<reference evidence="11" key="2">
    <citation type="journal article" date="2019" name="Mol. Plant Microbe Interact.">
        <title>Genome sequence resources for four phytopathogenic fungi from the Colletotrichum orbiculare species complex.</title>
        <authorList>
            <person name="Gan P."/>
            <person name="Tsushima A."/>
            <person name="Narusaka M."/>
            <person name="Narusaka Y."/>
            <person name="Takano Y."/>
            <person name="Kubo Y."/>
            <person name="Shirasu K."/>
        </authorList>
    </citation>
    <scope>GENOME REANNOTATION</scope>
    <source>
        <strain evidence="11">104-T / ATCC 96160 / CBS 514.97 / LARS 414 / MAFF 240422</strain>
    </source>
</reference>
<dbReference type="InterPro" id="IPR050414">
    <property type="entry name" value="Fungal_M35_metalloproteases"/>
</dbReference>
<dbReference type="PANTHER" id="PTHR37016">
    <property type="match status" value="1"/>
</dbReference>
<keyword evidence="4" id="KW-0479">Metal-binding</keyword>
<dbReference type="AlphaFoldDB" id="A0A484G348"/>
<dbReference type="EMBL" id="AMCV02000004">
    <property type="protein sequence ID" value="TDZ24866.1"/>
    <property type="molecule type" value="Genomic_DNA"/>
</dbReference>
<keyword evidence="5" id="KW-0378">Hydrolase</keyword>
<dbReference type="SUPFAM" id="SSF55486">
    <property type="entry name" value="Metalloproteases ('zincins'), catalytic domain"/>
    <property type="match status" value="1"/>
</dbReference>
<keyword evidence="3" id="KW-0645">Protease</keyword>
<comment type="cofactor">
    <cofactor evidence="1">
        <name>Zn(2+)</name>
        <dbReference type="ChEBI" id="CHEBI:29105"/>
    </cofactor>
</comment>
<evidence type="ECO:0000256" key="4">
    <source>
        <dbReference type="ARBA" id="ARBA00022723"/>
    </source>
</evidence>
<comment type="similarity">
    <text evidence="2">Belongs to the peptidase M35 family.</text>
</comment>
<dbReference type="GO" id="GO:0006508">
    <property type="term" value="P:proteolysis"/>
    <property type="evidence" value="ECO:0007669"/>
    <property type="project" value="UniProtKB-KW"/>
</dbReference>
<proteinExistence type="inferred from homology"/>